<dbReference type="PANTHER" id="PTHR30469:SF20">
    <property type="entry name" value="EFFLUX RND TRANSPORTER PERIPLASMIC ADAPTOR SUBUNIT"/>
    <property type="match status" value="1"/>
</dbReference>
<protein>
    <submittedName>
        <fullName evidence="6">Hemolysin secretion protein D</fullName>
    </submittedName>
</protein>
<dbReference type="InterPro" id="IPR058627">
    <property type="entry name" value="MdtA-like_C"/>
</dbReference>
<gene>
    <name evidence="6" type="ORF">KY46_06015</name>
</gene>
<dbReference type="GO" id="GO:1990281">
    <property type="term" value="C:efflux pump complex"/>
    <property type="evidence" value="ECO:0007669"/>
    <property type="project" value="TreeGrafter"/>
</dbReference>
<dbReference type="GO" id="GO:0015562">
    <property type="term" value="F:efflux transmembrane transporter activity"/>
    <property type="evidence" value="ECO:0007669"/>
    <property type="project" value="TreeGrafter"/>
</dbReference>
<dbReference type="InterPro" id="IPR006143">
    <property type="entry name" value="RND_pump_MFP"/>
</dbReference>
<dbReference type="PATRIC" id="fig|265726.11.peg.3104"/>
<dbReference type="PANTHER" id="PTHR30469">
    <property type="entry name" value="MULTIDRUG RESISTANCE PROTEIN MDTA"/>
    <property type="match status" value="1"/>
</dbReference>
<dbReference type="Gene3D" id="1.10.287.470">
    <property type="entry name" value="Helix hairpin bin"/>
    <property type="match status" value="1"/>
</dbReference>
<evidence type="ECO:0000256" key="1">
    <source>
        <dbReference type="ARBA" id="ARBA00004196"/>
    </source>
</evidence>
<evidence type="ECO:0000259" key="5">
    <source>
        <dbReference type="Pfam" id="PF25967"/>
    </source>
</evidence>
<dbReference type="Gene3D" id="2.40.50.100">
    <property type="match status" value="1"/>
</dbReference>
<dbReference type="Gene3D" id="2.40.420.20">
    <property type="match status" value="1"/>
</dbReference>
<feature type="domain" description="Multidrug resistance protein MdtA-like C-terminal permuted SH3" evidence="5">
    <location>
        <begin position="282"/>
        <end position="346"/>
    </location>
</feature>
<dbReference type="EMBL" id="JWYV01000003">
    <property type="protein sequence ID" value="KKD00663.1"/>
    <property type="molecule type" value="Genomic_DNA"/>
</dbReference>
<dbReference type="RefSeq" id="WP_052729904.1">
    <property type="nucleotide sequence ID" value="NZ_JWYV01000003.1"/>
</dbReference>
<evidence type="ECO:0000313" key="6">
    <source>
        <dbReference type="EMBL" id="KKD00663.1"/>
    </source>
</evidence>
<accession>A0A0F5VF29</accession>
<organism evidence="6 7">
    <name type="scientific">Photobacterium halotolerans</name>
    <dbReference type="NCBI Taxonomy" id="265726"/>
    <lineage>
        <taxon>Bacteria</taxon>
        <taxon>Pseudomonadati</taxon>
        <taxon>Pseudomonadota</taxon>
        <taxon>Gammaproteobacteria</taxon>
        <taxon>Vibrionales</taxon>
        <taxon>Vibrionaceae</taxon>
        <taxon>Photobacterium</taxon>
    </lineage>
</organism>
<dbReference type="Proteomes" id="UP000033633">
    <property type="component" value="Unassembled WGS sequence"/>
</dbReference>
<comment type="caution">
    <text evidence="6">The sequence shown here is derived from an EMBL/GenBank/DDBJ whole genome shotgun (WGS) entry which is preliminary data.</text>
</comment>
<name>A0A0F5VF29_9GAMM</name>
<reference evidence="6 7" key="1">
    <citation type="submission" date="2014-12" db="EMBL/GenBank/DDBJ databases">
        <title>Mercury Reductase activity and rhizosphere competence traits in the genome of root associated Photobacterium halotolerans MELD1.</title>
        <authorList>
            <person name="Mathew D.C."/>
            <person name="Huang C.-C."/>
        </authorList>
    </citation>
    <scope>NUCLEOTIDE SEQUENCE [LARGE SCALE GENOMIC DNA]</scope>
    <source>
        <strain evidence="6 7">MELD1</strain>
    </source>
</reference>
<dbReference type="Pfam" id="PF25967">
    <property type="entry name" value="RND-MFP_C"/>
    <property type="match status" value="1"/>
</dbReference>
<dbReference type="NCBIfam" id="TIGR01730">
    <property type="entry name" value="RND_mfp"/>
    <property type="match status" value="1"/>
</dbReference>
<comment type="subcellular location">
    <subcellularLocation>
        <location evidence="1">Cell envelope</location>
    </subcellularLocation>
</comment>
<dbReference type="Pfam" id="PF25917">
    <property type="entry name" value="BSH_RND"/>
    <property type="match status" value="1"/>
</dbReference>
<dbReference type="AlphaFoldDB" id="A0A0F5VF29"/>
<dbReference type="Gene3D" id="2.40.30.170">
    <property type="match status" value="1"/>
</dbReference>
<dbReference type="SUPFAM" id="SSF111369">
    <property type="entry name" value="HlyD-like secretion proteins"/>
    <property type="match status" value="1"/>
</dbReference>
<dbReference type="InterPro" id="IPR058625">
    <property type="entry name" value="MdtA-like_BSH"/>
</dbReference>
<dbReference type="PROSITE" id="PS51257">
    <property type="entry name" value="PROKAR_LIPOPROTEIN"/>
    <property type="match status" value="1"/>
</dbReference>
<keyword evidence="7" id="KW-1185">Reference proteome</keyword>
<keyword evidence="3" id="KW-0813">Transport</keyword>
<dbReference type="OrthoDB" id="1185083at2"/>
<evidence type="ECO:0000313" key="7">
    <source>
        <dbReference type="Proteomes" id="UP000033633"/>
    </source>
</evidence>
<comment type="similarity">
    <text evidence="2">Belongs to the membrane fusion protein (MFP) (TC 8.A.1) family.</text>
</comment>
<evidence type="ECO:0000256" key="3">
    <source>
        <dbReference type="ARBA" id="ARBA00022448"/>
    </source>
</evidence>
<feature type="domain" description="Multidrug resistance protein MdtA-like barrel-sandwich hybrid" evidence="4">
    <location>
        <begin position="65"/>
        <end position="184"/>
    </location>
</feature>
<proteinExistence type="inferred from homology"/>
<evidence type="ECO:0000259" key="4">
    <source>
        <dbReference type="Pfam" id="PF25917"/>
    </source>
</evidence>
<dbReference type="STRING" id="265726.KY46_06015"/>
<sequence length="362" mass="39388">MISTILRSAFWGLPLLLTGCGQELPSELKAPPSVSVYRVGLEQSSPILSFPAVAAAADKSVLSFRLAGEVIKVNVKPGEFVKKGQLLAQLDPTDYQLTVNDAQAKFSLADSQYRRSAALVKQGYLAQSQFDELAAQRQIALAKLNLAKLRLTFTALHAPFNGVISRVPVEQFENVQVGEAVMNIHSATDVDILVQAPDMIYSKSTASQVQNKRPETTVILDDGTKYTAYLKEFTTEPDPDLGSFKVTLTMPMPEKQFILDGTSVEVKVDGQKIQVYRSNEAVIPLGAVFNEDGDDVSPANKFVWVVNNDNTVSKRQVGTDKVVPSGVRIVSGLQEGDVIVTEGVNRLRDGQHVNVVSQEAAR</sequence>
<evidence type="ECO:0000256" key="2">
    <source>
        <dbReference type="ARBA" id="ARBA00009477"/>
    </source>
</evidence>